<dbReference type="PANTHER" id="PTHR45267">
    <property type="match status" value="1"/>
</dbReference>
<dbReference type="InterPro" id="IPR002347">
    <property type="entry name" value="SDR_fam"/>
</dbReference>
<name>A0A6J1DSL4_MOMCH</name>
<dbReference type="InterPro" id="IPR020904">
    <property type="entry name" value="Sc_DH/Rdtase_CS"/>
</dbReference>
<dbReference type="InterPro" id="IPR036291">
    <property type="entry name" value="NAD(P)-bd_dom_sf"/>
</dbReference>
<proteinExistence type="inferred from homology"/>
<protein>
    <submittedName>
        <fullName evidence="3">NADPH-dependent pterin aldehyde reductase-like isoform X1</fullName>
    </submittedName>
</protein>
<dbReference type="AlphaFoldDB" id="A0A6J1DSL4"/>
<dbReference type="GO" id="GO:0016616">
    <property type="term" value="F:oxidoreductase activity, acting on the CH-OH group of donors, NAD or NADP as acceptor"/>
    <property type="evidence" value="ECO:0007669"/>
    <property type="project" value="TreeGrafter"/>
</dbReference>
<dbReference type="PANTHER" id="PTHR45267:SF2">
    <property type="entry name" value="NADPH-DEPENDENT PTERIN ALDEHYDE REDUCTASE"/>
    <property type="match status" value="1"/>
</dbReference>
<evidence type="ECO:0000256" key="1">
    <source>
        <dbReference type="RuleBase" id="RU000363"/>
    </source>
</evidence>
<organism evidence="2 3">
    <name type="scientific">Momordica charantia</name>
    <name type="common">Bitter gourd</name>
    <name type="synonym">Balsam pear</name>
    <dbReference type="NCBI Taxonomy" id="3673"/>
    <lineage>
        <taxon>Eukaryota</taxon>
        <taxon>Viridiplantae</taxon>
        <taxon>Streptophyta</taxon>
        <taxon>Embryophyta</taxon>
        <taxon>Tracheophyta</taxon>
        <taxon>Spermatophyta</taxon>
        <taxon>Magnoliopsida</taxon>
        <taxon>eudicotyledons</taxon>
        <taxon>Gunneridae</taxon>
        <taxon>Pentapetalae</taxon>
        <taxon>rosids</taxon>
        <taxon>fabids</taxon>
        <taxon>Cucurbitales</taxon>
        <taxon>Cucurbitaceae</taxon>
        <taxon>Momordiceae</taxon>
        <taxon>Momordica</taxon>
    </lineage>
</organism>
<dbReference type="GO" id="GO:0005829">
    <property type="term" value="C:cytosol"/>
    <property type="evidence" value="ECO:0007669"/>
    <property type="project" value="TreeGrafter"/>
</dbReference>
<evidence type="ECO:0000313" key="3">
    <source>
        <dbReference type="RefSeq" id="XP_022157255.1"/>
    </source>
</evidence>
<dbReference type="PRINTS" id="PR00080">
    <property type="entry name" value="SDRFAMILY"/>
</dbReference>
<dbReference type="PRINTS" id="PR00081">
    <property type="entry name" value="GDHRDH"/>
</dbReference>
<dbReference type="RefSeq" id="XP_022157255.1">
    <property type="nucleotide sequence ID" value="XM_022301563.1"/>
</dbReference>
<accession>A0A6J1DSL4</accession>
<dbReference type="GeneID" id="111024008"/>
<dbReference type="Gene3D" id="3.40.50.720">
    <property type="entry name" value="NAD(P)-binding Rossmann-like Domain"/>
    <property type="match status" value="1"/>
</dbReference>
<dbReference type="Proteomes" id="UP000504603">
    <property type="component" value="Unplaced"/>
</dbReference>
<dbReference type="CDD" id="cd05233">
    <property type="entry name" value="SDR_c"/>
    <property type="match status" value="1"/>
</dbReference>
<dbReference type="PROSITE" id="PS00061">
    <property type="entry name" value="ADH_SHORT"/>
    <property type="match status" value="1"/>
</dbReference>
<dbReference type="GO" id="GO:0006760">
    <property type="term" value="P:folic acid-containing compound metabolic process"/>
    <property type="evidence" value="ECO:0007669"/>
    <property type="project" value="TreeGrafter"/>
</dbReference>
<dbReference type="Pfam" id="PF00106">
    <property type="entry name" value="adh_short"/>
    <property type="match status" value="1"/>
</dbReference>
<evidence type="ECO:0000313" key="2">
    <source>
        <dbReference type="Proteomes" id="UP000504603"/>
    </source>
</evidence>
<gene>
    <name evidence="3" type="primary">LOC111024008</name>
</gene>
<dbReference type="SUPFAM" id="SSF51735">
    <property type="entry name" value="NAD(P)-binding Rossmann-fold domains"/>
    <property type="match status" value="1"/>
</dbReference>
<dbReference type="InterPro" id="IPR053241">
    <property type="entry name" value="NADPH_pterin_aldehyde_rdct"/>
</dbReference>
<dbReference type="OrthoDB" id="47007at2759"/>
<comment type="similarity">
    <text evidence="1">Belongs to the short-chain dehydrogenases/reductases (SDR) family.</text>
</comment>
<reference evidence="3" key="1">
    <citation type="submission" date="2025-08" db="UniProtKB">
        <authorList>
            <consortium name="RefSeq"/>
        </authorList>
    </citation>
    <scope>IDENTIFICATION</scope>
    <source>
        <strain evidence="3">OHB3-1</strain>
    </source>
</reference>
<dbReference type="KEGG" id="mcha:111024008"/>
<keyword evidence="2" id="KW-1185">Reference proteome</keyword>
<sequence length="252" mass="27496">MEKMQKVINGSTQASLPPSLTILITGVSKGIGRALALEFAKRGHTIIGCSRDQNKLDSFRTQLSIFSNSSPDKHLLYNVDVTSDSNVQELSQAVLERKLVPDIIVNNAGVINKKSKFWGIPLHEFDNVIDTNVKGIANVLRHFIPLMIARNNGVIVNISSAWRNSGGAMISAYCASKWAVEGLTKSIAKELPGGMAIITLHPGAVKTDMFFTYYGDELPSKYQNLEPWAIKASTIILNFTATDNGASLSMEE</sequence>